<protein>
    <submittedName>
        <fullName evidence="3">Rhodanese-related sulfurtransferase</fullName>
    </submittedName>
</protein>
<feature type="signal peptide" evidence="1">
    <location>
        <begin position="1"/>
        <end position="18"/>
    </location>
</feature>
<keyword evidence="1" id="KW-0732">Signal</keyword>
<dbReference type="GO" id="GO:0016740">
    <property type="term" value="F:transferase activity"/>
    <property type="evidence" value="ECO:0007669"/>
    <property type="project" value="UniProtKB-KW"/>
</dbReference>
<dbReference type="EMBL" id="CADCUU010000072">
    <property type="protein sequence ID" value="CAA9391858.1"/>
    <property type="molecule type" value="Genomic_DNA"/>
</dbReference>
<reference evidence="3" key="1">
    <citation type="submission" date="2020-02" db="EMBL/GenBank/DDBJ databases">
        <authorList>
            <person name="Meier V. D."/>
        </authorList>
    </citation>
    <scope>NUCLEOTIDE SEQUENCE</scope>
    <source>
        <strain evidence="3">AVDCRST_MAG15</strain>
    </source>
</reference>
<sequence>MLRAMLLFGCLMPGGLLAQAVPEPEGYRAAPYAAPVPEGLSGATTVNVEEARGLWEEGEVAFIDVLPREPKPADLPEGTIWRERPHDSIPGATWLPNVGYEELSPEEQAYLDGGLRAVTEGDPTRPVLFFCKTDCWMSWNAAKRALGMGYENVTWFPGGADGWAGAGFETEPAEPMTIP</sequence>
<proteinExistence type="predicted"/>
<dbReference type="InterPro" id="IPR001763">
    <property type="entry name" value="Rhodanese-like_dom"/>
</dbReference>
<evidence type="ECO:0000256" key="1">
    <source>
        <dbReference type="SAM" id="SignalP"/>
    </source>
</evidence>
<dbReference type="NCBIfam" id="TIGR03865">
    <property type="entry name" value="PQQ_CXXCW"/>
    <property type="match status" value="1"/>
</dbReference>
<dbReference type="CDD" id="cd00158">
    <property type="entry name" value="RHOD"/>
    <property type="match status" value="1"/>
</dbReference>
<evidence type="ECO:0000259" key="2">
    <source>
        <dbReference type="PROSITE" id="PS50206"/>
    </source>
</evidence>
<dbReference type="SUPFAM" id="SSF52821">
    <property type="entry name" value="Rhodanese/Cell cycle control phosphatase"/>
    <property type="match status" value="1"/>
</dbReference>
<dbReference type="InterPro" id="IPR036873">
    <property type="entry name" value="Rhodanese-like_dom_sf"/>
</dbReference>
<feature type="domain" description="Rhodanese" evidence="2">
    <location>
        <begin position="122"/>
        <end position="172"/>
    </location>
</feature>
<dbReference type="InterPro" id="IPR022376">
    <property type="entry name" value="PQQ_CXXCW"/>
</dbReference>
<accession>A0A6J4NP62</accession>
<name>A0A6J4NP62_9RHOB</name>
<gene>
    <name evidence="3" type="ORF">AVDCRST_MAG15-493</name>
</gene>
<dbReference type="Pfam" id="PF00581">
    <property type="entry name" value="Rhodanese"/>
    <property type="match status" value="1"/>
</dbReference>
<dbReference type="Gene3D" id="3.40.250.10">
    <property type="entry name" value="Rhodanese-like domain"/>
    <property type="match status" value="1"/>
</dbReference>
<organism evidence="3">
    <name type="scientific">uncultured Rubellimicrobium sp</name>
    <dbReference type="NCBI Taxonomy" id="543078"/>
    <lineage>
        <taxon>Bacteria</taxon>
        <taxon>Pseudomonadati</taxon>
        <taxon>Pseudomonadota</taxon>
        <taxon>Alphaproteobacteria</taxon>
        <taxon>Rhodobacterales</taxon>
        <taxon>Roseobacteraceae</taxon>
        <taxon>Rubellimicrobium</taxon>
        <taxon>environmental samples</taxon>
    </lineage>
</organism>
<dbReference type="PROSITE" id="PS50206">
    <property type="entry name" value="RHODANESE_3"/>
    <property type="match status" value="1"/>
</dbReference>
<evidence type="ECO:0000313" key="3">
    <source>
        <dbReference type="EMBL" id="CAA9391858.1"/>
    </source>
</evidence>
<keyword evidence="3" id="KW-0808">Transferase</keyword>
<feature type="chain" id="PRO_5026759516" evidence="1">
    <location>
        <begin position="19"/>
        <end position="179"/>
    </location>
</feature>
<dbReference type="AlphaFoldDB" id="A0A6J4NP62"/>